<proteinExistence type="predicted"/>
<reference evidence="2" key="2">
    <citation type="journal article" date="2014" name="PLoS ONE">
        <title>Insights from the genome annotation of Elizabethkingia anophelis from the malaria vector Anopheles gambiae.</title>
        <authorList>
            <person name="Kukutla P."/>
            <person name="Lindberg B.G."/>
            <person name="Pei D."/>
            <person name="Rayl M."/>
            <person name="Yu W."/>
            <person name="Steritz M."/>
            <person name="Faye I."/>
            <person name="Xu J."/>
        </authorList>
    </citation>
    <scope>NUCLEOTIDE SEQUENCE</scope>
</reference>
<dbReference type="Gene3D" id="3.30.70.1230">
    <property type="entry name" value="Nucleotide cyclase"/>
    <property type="match status" value="1"/>
</dbReference>
<dbReference type="GO" id="GO:0004016">
    <property type="term" value="F:adenylate cyclase activity"/>
    <property type="evidence" value="ECO:0007669"/>
    <property type="project" value="UniProtKB-ARBA"/>
</dbReference>
<feature type="domain" description="Guanylate cyclase" evidence="1">
    <location>
        <begin position="66"/>
        <end position="191"/>
    </location>
</feature>
<reference evidence="2" key="8">
    <citation type="journal article" date="2018" name="J. ISSAAS">
        <title>In Silico Identification of Three Types of Integrative and Conjugative Elements (ICEs) in Elizabethkingia anophelis Strains Isolated from Around the World.</title>
        <authorList>
            <person name="Xu J."/>
            <person name="Pei D."/>
            <person name="Nicholson A."/>
            <person name="Lan Y."/>
            <person name="Xia Q."/>
        </authorList>
    </citation>
    <scope>NUCLEOTIDE SEQUENCE</scope>
</reference>
<protein>
    <recommendedName>
        <fullName evidence="1">Guanylate cyclase domain-containing protein</fullName>
    </recommendedName>
</protein>
<dbReference type="CDD" id="cd07302">
    <property type="entry name" value="CHD"/>
    <property type="match status" value="1"/>
</dbReference>
<reference evidence="2" key="1">
    <citation type="journal article" date="2014" name="Genome Biol. Evol.">
        <title>Comparative genomic analysis of malaria mosquito vector-associated novel pathogen Elizabethkingia anophelis.</title>
        <authorList>
            <person name="Teo J."/>
            <person name="Tan S.Y."/>
            <person name="Liu Y."/>
            <person name="Tay M."/>
            <person name="Ding Y."/>
            <person name="Li Y."/>
            <person name="Kjelleberg S."/>
            <person name="Givskov M."/>
            <person name="Lin R.T."/>
            <person name="Yang L."/>
        </authorList>
    </citation>
    <scope>NUCLEOTIDE SEQUENCE</scope>
</reference>
<evidence type="ECO:0000313" key="2">
    <source>
        <dbReference type="EMBL" id="DAC75030.1"/>
    </source>
</evidence>
<dbReference type="RefSeq" id="WP_058877909.1">
    <property type="nucleotide sequence ID" value="NZ_JBEVZW010000017.1"/>
</dbReference>
<evidence type="ECO:0000259" key="1">
    <source>
        <dbReference type="PROSITE" id="PS50125"/>
    </source>
</evidence>
<dbReference type="EMBL" id="BK010598">
    <property type="protein sequence ID" value="DAC75030.1"/>
    <property type="molecule type" value="Genomic_DNA"/>
</dbReference>
<dbReference type="PROSITE" id="PS50125">
    <property type="entry name" value="GUANYLATE_CYCLASE_2"/>
    <property type="match status" value="1"/>
</dbReference>
<dbReference type="AlphaFoldDB" id="A0A455ZE58"/>
<reference evidence="2" key="3">
    <citation type="journal article" date="2016" name="Genome Announc.">
        <title>Complete Genome Sequences of Four Strains from the 2015-2016 Elizabethkingia anophelis Outbreak.</title>
        <authorList>
            <person name="Nicholson A.C."/>
            <person name="Whitney A.M."/>
            <person name="Emery B.D."/>
            <person name="Bell M.E."/>
            <person name="Gartin J.T."/>
            <person name="Humrighouse B.W."/>
            <person name="Loparev V.N."/>
            <person name="Batra D."/>
            <person name="Sheth M."/>
            <person name="Rowe L.A."/>
            <person name="Juieng P."/>
            <person name="Knipe K."/>
            <person name="Gulvik C."/>
            <person name="McQuiston J.R."/>
        </authorList>
    </citation>
    <scope>NUCLEOTIDE SEQUENCE</scope>
</reference>
<sequence length="254" mass="29444">MANLDLIRKLNEKYNKYSPISKETRFFALNESFNSEKIEKSLPNVLADLGISYTQYFDFGLAADVALLYIDVCSFSARFGHLVGEDIANYFHKYYDIVIPIIYKYGGEIDKIMGDGIICVFGPPYLENDLTECIEKASQCAKEIIRVTMGGKFSSKIAFHVGTINYFKNKTGLYKEFTMIGKPLTEIFRLESVSFDERINYYGETRIQNFFQKRIKEARAIETFNNIEWVHYSHILPDLKGVDFTTFYTIMHKK</sequence>
<organism evidence="2">
    <name type="scientific">Elizabethkingia anophelis</name>
    <dbReference type="NCBI Taxonomy" id="1117645"/>
    <lineage>
        <taxon>Bacteria</taxon>
        <taxon>Pseudomonadati</taxon>
        <taxon>Bacteroidota</taxon>
        <taxon>Flavobacteriia</taxon>
        <taxon>Flavobacteriales</taxon>
        <taxon>Weeksellaceae</taxon>
        <taxon>Elizabethkingia</taxon>
    </lineage>
</organism>
<dbReference type="GO" id="GO:0035556">
    <property type="term" value="P:intracellular signal transduction"/>
    <property type="evidence" value="ECO:0007669"/>
    <property type="project" value="InterPro"/>
</dbReference>
<reference evidence="2" key="5">
    <citation type="journal article" date="2017" name="Genome Announc.">
        <title>Complete Circularized Genome Sequences of Four Strains of Elizabethkingia anophelis, Including Two Novel Strains Isolated from Wild-Caught Anopheles sinensis.</title>
        <authorList>
            <person name="Pei D."/>
            <person name="Nicholson A.C."/>
            <person name="Jiang J."/>
            <person name="Chen H."/>
            <person name="Whitney A.M."/>
            <person name="Villarma A."/>
            <person name="Bell M."/>
            <person name="Humrighouse B."/>
            <person name="Rowe L.A."/>
            <person name="Sheth M."/>
            <person name="Batra D."/>
            <person name="Juieng P."/>
            <person name="Loparev V.N."/>
            <person name="McQuiston J.R."/>
            <person name="Lan Y."/>
            <person name="Ma Y."/>
            <person name="Xu J."/>
        </authorList>
    </citation>
    <scope>NUCLEOTIDE SEQUENCE</scope>
</reference>
<reference evidence="2" key="4">
    <citation type="journal article" date="2016" name="Sci. Rep.">
        <title>Genomic epidemiology and global diversity of the emerging bacterial pathogen Elizabethkingia anophelis.</title>
        <authorList>
            <person name="Breurec S."/>
            <person name="Criscuolo A."/>
            <person name="Diancourt L."/>
            <person name="Rendueles O."/>
            <person name="Vandenbogaert M."/>
            <person name="Passet V."/>
            <person name="Caro V."/>
            <person name="Rocha E.P."/>
            <person name="Touchon M."/>
            <person name="Brisse S."/>
        </authorList>
    </citation>
    <scope>NUCLEOTIDE SEQUENCE</scope>
</reference>
<accession>A0A455ZE58</accession>
<reference evidence="2" key="7">
    <citation type="journal article" date="2017" name="Sci. Rep.">
        <title>Genomic features, phylogenetic relationships, and comparative genomics of Elizabethkingia anophelis strain EM361-97 isolated in Taiwan.</title>
        <authorList>
            <person name="Lin J.N."/>
            <person name="Lai C.H."/>
            <person name="Yang C.H."/>
            <person name="Huang Y.H."/>
            <person name="Lin H.H."/>
        </authorList>
    </citation>
    <scope>NUCLEOTIDE SEQUENCE</scope>
</reference>
<dbReference type="InterPro" id="IPR001054">
    <property type="entry name" value="A/G_cyclase"/>
</dbReference>
<reference evidence="2" key="6">
    <citation type="journal article" date="2017" name="Nat. Commun.">
        <title>Evolutionary dynamics and genomic features of the Elizabethkingia anophelis 2015 to 2016 Wisconsin outbreak strain.</title>
        <authorList>
            <person name="Perrin A."/>
            <person name="Larsonneur E."/>
            <person name="Nicholson A.C."/>
            <person name="Edwards D.J."/>
            <person name="Gundlach K.M."/>
            <person name="Whitney A.M."/>
            <person name="Gulvik C.A."/>
            <person name="Bell M.E."/>
            <person name="Rendueles O."/>
            <person name="Cury J."/>
            <person name="Hugon P."/>
            <person name="Clermont D."/>
            <person name="Enouf V."/>
            <person name="Loparev V."/>
            <person name="Juieng P."/>
            <person name="Monson T."/>
            <person name="Warshauer D."/>
            <person name="Elbadawi L.I."/>
            <person name="Walters M.S."/>
            <person name="Crist M.B."/>
            <person name="Noble-Wang J."/>
            <person name="Borlaug G."/>
            <person name="Rocha E.P.C."/>
            <person name="Criscuolo A."/>
            <person name="Touchon M."/>
            <person name="Davis J.P."/>
            <person name="Holt K.E."/>
            <person name="McQuiston J.R."/>
            <person name="Brisse S."/>
        </authorList>
    </citation>
    <scope>NUCLEOTIDE SEQUENCE</scope>
</reference>
<name>A0A455ZE58_9FLAO</name>
<dbReference type="SUPFAM" id="SSF55073">
    <property type="entry name" value="Nucleotide cyclase"/>
    <property type="match status" value="1"/>
</dbReference>
<dbReference type="GO" id="GO:0009190">
    <property type="term" value="P:cyclic nucleotide biosynthetic process"/>
    <property type="evidence" value="ECO:0007669"/>
    <property type="project" value="InterPro"/>
</dbReference>
<dbReference type="InterPro" id="IPR029787">
    <property type="entry name" value="Nucleotide_cyclase"/>
</dbReference>